<evidence type="ECO:0000259" key="5">
    <source>
        <dbReference type="PROSITE" id="PS50103"/>
    </source>
</evidence>
<evidence type="ECO:0000256" key="2">
    <source>
        <dbReference type="ARBA" id="ARBA00022771"/>
    </source>
</evidence>
<sequence length="289" mass="32387">MYIYRLDQLIHVTYKSSEEKSSSPLFPNSIISIFIKSLMDPNITQQNGGRFLRIRTPLPLPCYLPLQVHPPIVLVIPPQASQKSSTRICKHWVDGKCIHGDQCWNMHSFYVKKNSSRPKRLVWWTAPPVMFFKINCDGAFTRYGNKAAAGGIVRDWEANFVYAFSSSLGKCCTALEAELLAIKIGVQTAVSRGYGNLIVESDSHASIQLINLGVQQSHIFYDLVSSILEIGSKANHIVWNHVFREANSAADGLAKHGLSLSGRVELFEFPPPFIWAPMCADEMGVIYTR</sequence>
<reference evidence="6" key="3">
    <citation type="submission" date="2018-07" db="EMBL/GenBank/DDBJ databases">
        <title>WGS assembly of Glycine max.</title>
        <authorList>
            <person name="Schmutz J."/>
            <person name="Cannon S."/>
            <person name="Schlueter J."/>
            <person name="Ma J."/>
            <person name="Mitros T."/>
            <person name="Nelson W."/>
            <person name="Hyten D."/>
            <person name="Song Q."/>
            <person name="Thelen J."/>
            <person name="Cheng J."/>
            <person name="Xu D."/>
            <person name="Hellsten U."/>
            <person name="May G."/>
            <person name="Yu Y."/>
            <person name="Sakurai T."/>
            <person name="Umezawa T."/>
            <person name="Bhattacharyya M."/>
            <person name="Sandhu D."/>
            <person name="Valliyodan B."/>
            <person name="Lindquist E."/>
            <person name="Peto M."/>
            <person name="Grant D."/>
            <person name="Shu S."/>
            <person name="Goodstein D."/>
            <person name="Barry K."/>
            <person name="Futrell-Griggs M."/>
            <person name="Abernathy B."/>
            <person name="Du J."/>
            <person name="Tian Z."/>
            <person name="Zhu L."/>
            <person name="Gill N."/>
            <person name="Joshi T."/>
            <person name="Libault M."/>
            <person name="Sethuraman A."/>
            <person name="Zhang X."/>
            <person name="Shinozaki K."/>
            <person name="Nguyen H."/>
            <person name="Wing R."/>
            <person name="Cregan P."/>
            <person name="Specht J."/>
            <person name="Grimwood J."/>
            <person name="Rokhsar D."/>
            <person name="Stacey G."/>
            <person name="Shoemaker R."/>
            <person name="Jackson S."/>
        </authorList>
    </citation>
    <scope>NUCLEOTIDE SEQUENCE</scope>
    <source>
        <tissue evidence="6">Callus</tissue>
    </source>
</reference>
<dbReference type="CDD" id="cd06222">
    <property type="entry name" value="RNase_H_like"/>
    <property type="match status" value="1"/>
</dbReference>
<evidence type="ECO:0000256" key="4">
    <source>
        <dbReference type="PROSITE-ProRule" id="PRU00723"/>
    </source>
</evidence>
<protein>
    <recommendedName>
        <fullName evidence="5">C3H1-type domain-containing protein</fullName>
    </recommendedName>
</protein>
<dbReference type="Gene3D" id="3.30.420.10">
    <property type="entry name" value="Ribonuclease H-like superfamily/Ribonuclease H"/>
    <property type="match status" value="1"/>
</dbReference>
<dbReference type="EMBL" id="CM000840">
    <property type="protein sequence ID" value="KRH48284.1"/>
    <property type="molecule type" value="Genomic_DNA"/>
</dbReference>
<dbReference type="PROSITE" id="PS50103">
    <property type="entry name" value="ZF_C3H1"/>
    <property type="match status" value="1"/>
</dbReference>
<feature type="zinc finger region" description="C3H1-type" evidence="4">
    <location>
        <begin position="83"/>
        <end position="110"/>
    </location>
</feature>
<dbReference type="Gramene" id="KRH48284">
    <property type="protein sequence ID" value="KRH48284"/>
    <property type="gene ID" value="GLYMA_07G080000"/>
</dbReference>
<dbReference type="SMART" id="SM00356">
    <property type="entry name" value="ZnF_C3H1"/>
    <property type="match status" value="1"/>
</dbReference>
<dbReference type="InterPro" id="IPR036397">
    <property type="entry name" value="RNaseH_sf"/>
</dbReference>
<dbReference type="InParanoid" id="A0A0R0J0X3"/>
<dbReference type="GO" id="GO:0003676">
    <property type="term" value="F:nucleic acid binding"/>
    <property type="evidence" value="ECO:0007669"/>
    <property type="project" value="InterPro"/>
</dbReference>
<organism evidence="6">
    <name type="scientific">Glycine max</name>
    <name type="common">Soybean</name>
    <name type="synonym">Glycine hispida</name>
    <dbReference type="NCBI Taxonomy" id="3847"/>
    <lineage>
        <taxon>Eukaryota</taxon>
        <taxon>Viridiplantae</taxon>
        <taxon>Streptophyta</taxon>
        <taxon>Embryophyta</taxon>
        <taxon>Tracheophyta</taxon>
        <taxon>Spermatophyta</taxon>
        <taxon>Magnoliopsida</taxon>
        <taxon>eudicotyledons</taxon>
        <taxon>Gunneridae</taxon>
        <taxon>Pentapetalae</taxon>
        <taxon>rosids</taxon>
        <taxon>fabids</taxon>
        <taxon>Fabales</taxon>
        <taxon>Fabaceae</taxon>
        <taxon>Papilionoideae</taxon>
        <taxon>50 kb inversion clade</taxon>
        <taxon>NPAAA clade</taxon>
        <taxon>indigoferoid/millettioid clade</taxon>
        <taxon>Phaseoleae</taxon>
        <taxon>Glycine</taxon>
        <taxon>Glycine subgen. Soja</taxon>
    </lineage>
</organism>
<keyword evidence="3 4" id="KW-0862">Zinc</keyword>
<dbReference type="InterPro" id="IPR044730">
    <property type="entry name" value="RNase_H-like_dom_plant"/>
</dbReference>
<keyword evidence="8" id="KW-1185">Reference proteome</keyword>
<keyword evidence="1 4" id="KW-0479">Metal-binding</keyword>
<dbReference type="GO" id="GO:0008270">
    <property type="term" value="F:zinc ion binding"/>
    <property type="evidence" value="ECO:0007669"/>
    <property type="project" value="UniProtKB-KW"/>
</dbReference>
<dbReference type="InterPro" id="IPR002156">
    <property type="entry name" value="RNaseH_domain"/>
</dbReference>
<dbReference type="InterPro" id="IPR036855">
    <property type="entry name" value="Znf_CCCH_sf"/>
</dbReference>
<feature type="domain" description="C3H1-type" evidence="5">
    <location>
        <begin position="83"/>
        <end position="110"/>
    </location>
</feature>
<dbReference type="Proteomes" id="UP000008827">
    <property type="component" value="Chromosome 7"/>
</dbReference>
<evidence type="ECO:0000256" key="3">
    <source>
        <dbReference type="ARBA" id="ARBA00022833"/>
    </source>
</evidence>
<keyword evidence="2 4" id="KW-0863">Zinc-finger</keyword>
<dbReference type="GO" id="GO:0004523">
    <property type="term" value="F:RNA-DNA hybrid ribonuclease activity"/>
    <property type="evidence" value="ECO:0007669"/>
    <property type="project" value="InterPro"/>
</dbReference>
<dbReference type="PaxDb" id="3847-GLYMA07G08675.1"/>
<dbReference type="STRING" id="3847.A0A0R0J0X3"/>
<dbReference type="InterPro" id="IPR012337">
    <property type="entry name" value="RNaseH-like_sf"/>
</dbReference>
<name>A0A0R0J0X3_SOYBN</name>
<dbReference type="OMA" id="MCADEMG"/>
<dbReference type="EnsemblPlants" id="KRH48284">
    <property type="protein sequence ID" value="KRH48284"/>
    <property type="gene ID" value="GLYMA_07G080000"/>
</dbReference>
<evidence type="ECO:0000313" key="6">
    <source>
        <dbReference type="EMBL" id="KRH48284.1"/>
    </source>
</evidence>
<dbReference type="AlphaFoldDB" id="A0A0R0J0X3"/>
<dbReference type="InterPro" id="IPR053151">
    <property type="entry name" value="RNase_H-like"/>
</dbReference>
<dbReference type="PANTHER" id="PTHR47723">
    <property type="entry name" value="OS05G0353850 PROTEIN"/>
    <property type="match status" value="1"/>
</dbReference>
<dbReference type="SUPFAM" id="SSF53098">
    <property type="entry name" value="Ribonuclease H-like"/>
    <property type="match status" value="1"/>
</dbReference>
<dbReference type="SMR" id="A0A0R0J0X3"/>
<evidence type="ECO:0000256" key="1">
    <source>
        <dbReference type="ARBA" id="ARBA00022723"/>
    </source>
</evidence>
<dbReference type="SUPFAM" id="SSF90229">
    <property type="entry name" value="CCCH zinc finger"/>
    <property type="match status" value="1"/>
</dbReference>
<proteinExistence type="predicted"/>
<reference evidence="6 7" key="1">
    <citation type="journal article" date="2010" name="Nature">
        <title>Genome sequence of the palaeopolyploid soybean.</title>
        <authorList>
            <person name="Schmutz J."/>
            <person name="Cannon S.B."/>
            <person name="Schlueter J."/>
            <person name="Ma J."/>
            <person name="Mitros T."/>
            <person name="Nelson W."/>
            <person name="Hyten D.L."/>
            <person name="Song Q."/>
            <person name="Thelen J.J."/>
            <person name="Cheng J."/>
            <person name="Xu D."/>
            <person name="Hellsten U."/>
            <person name="May G.D."/>
            <person name="Yu Y."/>
            <person name="Sakurai T."/>
            <person name="Umezawa T."/>
            <person name="Bhattacharyya M.K."/>
            <person name="Sandhu D."/>
            <person name="Valliyodan B."/>
            <person name="Lindquist E."/>
            <person name="Peto M."/>
            <person name="Grant D."/>
            <person name="Shu S."/>
            <person name="Goodstein D."/>
            <person name="Barry K."/>
            <person name="Futrell-Griggs M."/>
            <person name="Abernathy B."/>
            <person name="Du J."/>
            <person name="Tian Z."/>
            <person name="Zhu L."/>
            <person name="Gill N."/>
            <person name="Joshi T."/>
            <person name="Libault M."/>
            <person name="Sethuraman A."/>
            <person name="Zhang X.-C."/>
            <person name="Shinozaki K."/>
            <person name="Nguyen H.T."/>
            <person name="Wing R.A."/>
            <person name="Cregan P."/>
            <person name="Specht J."/>
            <person name="Grimwood J."/>
            <person name="Rokhsar D."/>
            <person name="Stacey G."/>
            <person name="Shoemaker R.C."/>
            <person name="Jackson S.A."/>
        </authorList>
    </citation>
    <scope>NUCLEOTIDE SEQUENCE</scope>
    <source>
        <strain evidence="7">cv. Williams 82</strain>
        <tissue evidence="6">Callus</tissue>
    </source>
</reference>
<dbReference type="Pfam" id="PF13456">
    <property type="entry name" value="RVT_3"/>
    <property type="match status" value="1"/>
</dbReference>
<accession>A0A0R0J0X3</accession>
<evidence type="ECO:0000313" key="8">
    <source>
        <dbReference type="Proteomes" id="UP000008827"/>
    </source>
</evidence>
<gene>
    <name evidence="6" type="ORF">GLYMA_07G080000</name>
</gene>
<dbReference type="InterPro" id="IPR000571">
    <property type="entry name" value="Znf_CCCH"/>
</dbReference>
<reference evidence="7" key="2">
    <citation type="submission" date="2018-02" db="UniProtKB">
        <authorList>
            <consortium name="EnsemblPlants"/>
        </authorList>
    </citation>
    <scope>IDENTIFICATION</scope>
    <source>
        <strain evidence="7">Williams 82</strain>
    </source>
</reference>
<dbReference type="PANTHER" id="PTHR47723:SF19">
    <property type="entry name" value="POLYNUCLEOTIDYL TRANSFERASE, RIBONUCLEASE H-LIKE SUPERFAMILY PROTEIN"/>
    <property type="match status" value="1"/>
</dbReference>
<evidence type="ECO:0000313" key="7">
    <source>
        <dbReference type="EnsemblPlants" id="KRH48284"/>
    </source>
</evidence>